<dbReference type="RefSeq" id="WP_089380373.1">
    <property type="nucleotide sequence ID" value="NZ_FZNT01000002.1"/>
</dbReference>
<dbReference type="PANTHER" id="PTHR11705:SF143">
    <property type="entry name" value="SLL0236 PROTEIN"/>
    <property type="match status" value="1"/>
</dbReference>
<dbReference type="GO" id="GO:0004181">
    <property type="term" value="F:metallocarboxypeptidase activity"/>
    <property type="evidence" value="ECO:0007669"/>
    <property type="project" value="InterPro"/>
</dbReference>
<feature type="signal peptide" evidence="8">
    <location>
        <begin position="1"/>
        <end position="18"/>
    </location>
</feature>
<reference evidence="10 11" key="1">
    <citation type="submission" date="2017-06" db="EMBL/GenBank/DDBJ databases">
        <authorList>
            <person name="Kim H.J."/>
            <person name="Triplett B.A."/>
        </authorList>
    </citation>
    <scope>NUCLEOTIDE SEQUENCE [LARGE SCALE GENOMIC DNA]</scope>
    <source>
        <strain evidence="10 11">DSM 29150</strain>
    </source>
</reference>
<keyword evidence="6" id="KW-0482">Metalloprotease</keyword>
<keyword evidence="10" id="KW-0121">Carboxypeptidase</keyword>
<keyword evidence="11" id="KW-1185">Reference proteome</keyword>
<comment type="cofactor">
    <cofactor evidence="1">
        <name>Zn(2+)</name>
        <dbReference type="ChEBI" id="CHEBI:29105"/>
    </cofactor>
</comment>
<dbReference type="Proteomes" id="UP000198384">
    <property type="component" value="Unassembled WGS sequence"/>
</dbReference>
<feature type="chain" id="PRO_5013325804" evidence="8">
    <location>
        <begin position="19"/>
        <end position="511"/>
    </location>
</feature>
<name>A0A238VW06_9FLAO</name>
<accession>A0A238VW06</accession>
<keyword evidence="5" id="KW-0862">Zinc</keyword>
<evidence type="ECO:0000313" key="11">
    <source>
        <dbReference type="Proteomes" id="UP000198384"/>
    </source>
</evidence>
<dbReference type="Pfam" id="PF00246">
    <property type="entry name" value="Peptidase_M14"/>
    <property type="match status" value="1"/>
</dbReference>
<dbReference type="OrthoDB" id="1111523at2"/>
<evidence type="ECO:0000256" key="2">
    <source>
        <dbReference type="ARBA" id="ARBA00005988"/>
    </source>
</evidence>
<evidence type="ECO:0000256" key="3">
    <source>
        <dbReference type="ARBA" id="ARBA00022670"/>
    </source>
</evidence>
<dbReference type="PROSITE" id="PS52035">
    <property type="entry name" value="PEPTIDASE_M14"/>
    <property type="match status" value="1"/>
</dbReference>
<organism evidence="10 11">
    <name type="scientific">Lutibacter agarilyticus</name>
    <dbReference type="NCBI Taxonomy" id="1109740"/>
    <lineage>
        <taxon>Bacteria</taxon>
        <taxon>Pseudomonadati</taxon>
        <taxon>Bacteroidota</taxon>
        <taxon>Flavobacteriia</taxon>
        <taxon>Flavobacteriales</taxon>
        <taxon>Flavobacteriaceae</taxon>
        <taxon>Lutibacter</taxon>
    </lineage>
</organism>
<evidence type="ECO:0000256" key="8">
    <source>
        <dbReference type="SAM" id="SignalP"/>
    </source>
</evidence>
<keyword evidence="3" id="KW-0645">Protease</keyword>
<feature type="domain" description="Peptidase M14" evidence="9">
    <location>
        <begin position="49"/>
        <end position="326"/>
    </location>
</feature>
<evidence type="ECO:0000256" key="7">
    <source>
        <dbReference type="PROSITE-ProRule" id="PRU01379"/>
    </source>
</evidence>
<proteinExistence type="inferred from homology"/>
<dbReference type="SMART" id="SM00631">
    <property type="entry name" value="Zn_pept"/>
    <property type="match status" value="1"/>
</dbReference>
<evidence type="ECO:0000256" key="5">
    <source>
        <dbReference type="ARBA" id="ARBA00022833"/>
    </source>
</evidence>
<dbReference type="GO" id="GO:0006508">
    <property type="term" value="P:proteolysis"/>
    <property type="evidence" value="ECO:0007669"/>
    <property type="project" value="UniProtKB-KW"/>
</dbReference>
<dbReference type="AlphaFoldDB" id="A0A238VW06"/>
<keyword evidence="4" id="KW-0378">Hydrolase</keyword>
<keyword evidence="8" id="KW-0732">Signal</keyword>
<feature type="active site" description="Proton donor/acceptor" evidence="7">
    <location>
        <position position="297"/>
    </location>
</feature>
<dbReference type="EMBL" id="FZNT01000002">
    <property type="protein sequence ID" value="SNR38466.1"/>
    <property type="molecule type" value="Genomic_DNA"/>
</dbReference>
<dbReference type="SUPFAM" id="SSF53187">
    <property type="entry name" value="Zn-dependent exopeptidases"/>
    <property type="match status" value="1"/>
</dbReference>
<dbReference type="Gene3D" id="3.40.630.10">
    <property type="entry name" value="Zn peptidases"/>
    <property type="match status" value="1"/>
</dbReference>
<dbReference type="GO" id="GO:0005615">
    <property type="term" value="C:extracellular space"/>
    <property type="evidence" value="ECO:0007669"/>
    <property type="project" value="TreeGrafter"/>
</dbReference>
<dbReference type="PANTHER" id="PTHR11705">
    <property type="entry name" value="PROTEASE FAMILY M14 CARBOXYPEPTIDASE A,B"/>
    <property type="match status" value="1"/>
</dbReference>
<evidence type="ECO:0000313" key="10">
    <source>
        <dbReference type="EMBL" id="SNR38466.1"/>
    </source>
</evidence>
<dbReference type="InterPro" id="IPR000834">
    <property type="entry name" value="Peptidase_M14"/>
</dbReference>
<protein>
    <submittedName>
        <fullName evidence="10">Zinc carboxypeptidase</fullName>
    </submittedName>
</protein>
<evidence type="ECO:0000259" key="9">
    <source>
        <dbReference type="PROSITE" id="PS52035"/>
    </source>
</evidence>
<dbReference type="GO" id="GO:0008270">
    <property type="term" value="F:zinc ion binding"/>
    <property type="evidence" value="ECO:0007669"/>
    <property type="project" value="InterPro"/>
</dbReference>
<evidence type="ECO:0000256" key="1">
    <source>
        <dbReference type="ARBA" id="ARBA00001947"/>
    </source>
</evidence>
<comment type="similarity">
    <text evidence="2 7">Belongs to the peptidase M14 family.</text>
</comment>
<gene>
    <name evidence="10" type="ORF">SAMN06265371_102164</name>
</gene>
<evidence type="ECO:0000256" key="6">
    <source>
        <dbReference type="ARBA" id="ARBA00023049"/>
    </source>
</evidence>
<evidence type="ECO:0000256" key="4">
    <source>
        <dbReference type="ARBA" id="ARBA00022801"/>
    </source>
</evidence>
<sequence length="511" mass="57586">MKKYSLIIVCFISLTVFAQEEKTIYDTFFSDPDKEIPVPYLEGQKAQKFYTSYKNANNFLAVLAEKHPDIIKISNIGETQRGKKIPMVMLSLKNDIPDAEKIRVTYIAGVHGNEPISSDGLLYLIHELIEKDEYKQLLEKVILQVLPIVNVDGRSINSRASNNGTDLNRNLNMLSVPETVNLRNAINLFDPQVVVDFHEFNPSRKDFKEMNDCLTSGIDAQFLFTGNLNVAPGIREMIETDFVEPTKLVLKNNNRTVANYSSTFWSGQSLHLNLGAISSRSSATNYALQNRISILMELRGVTEREKMVKRRIETSFLAATSYLSIVNKKAHEIKKTVVDANEATINNMRPIVVSSNAEIIEGSYRFVNTCTNETEIIYFETKNNLKHTAVKTRERAAGYVLVSKNKHVVEVLQNSGIVMSKLAKPTLLELQAYKLDNKNVPYLISTPFKLPAGAIIINTKQKMGNLLVDLLEPELSNSLVANKTLKKIKGTDLIGLFRINKNQLLQLQNIK</sequence>